<dbReference type="Pfam" id="PF10198">
    <property type="entry name" value="Ada3"/>
    <property type="match status" value="1"/>
</dbReference>
<comment type="subcellular location">
    <subcellularLocation>
        <location evidence="1">Nucleus</location>
    </subcellularLocation>
</comment>
<accession>A0A1X2GPR4</accession>
<feature type="compositionally biased region" description="Basic and acidic residues" evidence="6">
    <location>
        <begin position="139"/>
        <end position="150"/>
    </location>
</feature>
<dbReference type="InterPro" id="IPR019340">
    <property type="entry name" value="Histone_AcTrfase_su3"/>
</dbReference>
<keyword evidence="5" id="KW-0539">Nucleus</keyword>
<evidence type="ECO:0000313" key="8">
    <source>
        <dbReference type="Proteomes" id="UP000242146"/>
    </source>
</evidence>
<comment type="caution">
    <text evidence="7">The sequence shown here is derived from an EMBL/GenBank/DDBJ whole genome shotgun (WGS) entry which is preliminary data.</text>
</comment>
<organism evidence="7 8">
    <name type="scientific">Hesseltinella vesiculosa</name>
    <dbReference type="NCBI Taxonomy" id="101127"/>
    <lineage>
        <taxon>Eukaryota</taxon>
        <taxon>Fungi</taxon>
        <taxon>Fungi incertae sedis</taxon>
        <taxon>Mucoromycota</taxon>
        <taxon>Mucoromycotina</taxon>
        <taxon>Mucoromycetes</taxon>
        <taxon>Mucorales</taxon>
        <taxon>Cunninghamellaceae</taxon>
        <taxon>Hesseltinella</taxon>
    </lineage>
</organism>
<dbReference type="GO" id="GO:0003713">
    <property type="term" value="F:transcription coactivator activity"/>
    <property type="evidence" value="ECO:0007669"/>
    <property type="project" value="TreeGrafter"/>
</dbReference>
<evidence type="ECO:0000256" key="2">
    <source>
        <dbReference type="ARBA" id="ARBA00005330"/>
    </source>
</evidence>
<evidence type="ECO:0000256" key="4">
    <source>
        <dbReference type="ARBA" id="ARBA00023163"/>
    </source>
</evidence>
<proteinExistence type="inferred from homology"/>
<feature type="region of interest" description="Disordered" evidence="6">
    <location>
        <begin position="529"/>
        <end position="551"/>
    </location>
</feature>
<dbReference type="GO" id="GO:0006357">
    <property type="term" value="P:regulation of transcription by RNA polymerase II"/>
    <property type="evidence" value="ECO:0007669"/>
    <property type="project" value="TreeGrafter"/>
</dbReference>
<sequence>MDATRQYSLPIPVSTSTAAHYRQLKNGSSSNISPSQLGAIPESQELMTIKNDLEGLLPFSETRIAELKKDYNHIDKNVKIKDQIGSKKNASNATVDKGRTKQEPDDIFDPLPSNPKSDRQAALETLKRRRRREETDSDSDIKQGKIRRSDLVSSPLSRSMSPPPTNSKHAPKSVDFFKKKKNGNDSSNARAHQLTNGDLFSSPKKKNGNNSNNDVDFVRVKPKDQVPITTFWTYLDPYFRSVTEEDREFLLQKGDDVTPYLIPPLGPYYKDVWNEEDRGLPNSRPQSPAFSSHHDDSSHSNHPTDRLKYVNPDHSLTDDYLMTDDISSGTLAERLLSSLVAEDVGVTGDDLASYVAASHDDLAPDPEDVDMPQAGGRTVVELSSQPPDAVVDFEERLKRELRYAGLFADDEVEWNAKEDDEICAELRRLGRELKEQVSINEFRKKRLLEVTDKQLQYEQYRHVLDNLDTQVEQCYIKRFRTQKSKKRKGPAVPRTALSENAIHAMEKRKMWIDKLGPIFKDMNMTLPQHSIYDTDTDPTPGPSSSTTAEDS</sequence>
<evidence type="ECO:0008006" key="9">
    <source>
        <dbReference type="Google" id="ProtNLM"/>
    </source>
</evidence>
<dbReference type="GO" id="GO:0005634">
    <property type="term" value="C:nucleus"/>
    <property type="evidence" value="ECO:0007669"/>
    <property type="project" value="UniProtKB-SubCell"/>
</dbReference>
<dbReference type="GO" id="GO:0000124">
    <property type="term" value="C:SAGA complex"/>
    <property type="evidence" value="ECO:0007669"/>
    <property type="project" value="TreeGrafter"/>
</dbReference>
<feature type="compositionally biased region" description="Low complexity" evidence="6">
    <location>
        <begin position="151"/>
        <end position="160"/>
    </location>
</feature>
<dbReference type="Proteomes" id="UP000242146">
    <property type="component" value="Unassembled WGS sequence"/>
</dbReference>
<feature type="region of interest" description="Disordered" evidence="6">
    <location>
        <begin position="276"/>
        <end position="311"/>
    </location>
</feature>
<evidence type="ECO:0000256" key="3">
    <source>
        <dbReference type="ARBA" id="ARBA00023015"/>
    </source>
</evidence>
<dbReference type="EMBL" id="MCGT01000006">
    <property type="protein sequence ID" value="ORX58751.1"/>
    <property type="molecule type" value="Genomic_DNA"/>
</dbReference>
<evidence type="ECO:0000256" key="5">
    <source>
        <dbReference type="ARBA" id="ARBA00023242"/>
    </source>
</evidence>
<name>A0A1X2GPR4_9FUNG</name>
<keyword evidence="3" id="KW-0805">Transcription regulation</keyword>
<comment type="similarity">
    <text evidence="2">Belongs to the NGG1 family.</text>
</comment>
<gene>
    <name evidence="7" type="ORF">DM01DRAFT_1333370</name>
</gene>
<dbReference type="PANTHER" id="PTHR13556:SF2">
    <property type="entry name" value="TRANSCRIPTIONAL ADAPTER 3"/>
    <property type="match status" value="1"/>
</dbReference>
<dbReference type="STRING" id="101127.A0A1X2GPR4"/>
<evidence type="ECO:0000313" key="7">
    <source>
        <dbReference type="EMBL" id="ORX58751.1"/>
    </source>
</evidence>
<feature type="compositionally biased region" description="Basic and acidic residues" evidence="6">
    <location>
        <begin position="292"/>
        <end position="308"/>
    </location>
</feature>
<keyword evidence="4" id="KW-0804">Transcription</keyword>
<keyword evidence="8" id="KW-1185">Reference proteome</keyword>
<dbReference type="OrthoDB" id="1232at2759"/>
<evidence type="ECO:0000256" key="1">
    <source>
        <dbReference type="ARBA" id="ARBA00004123"/>
    </source>
</evidence>
<feature type="compositionally biased region" description="Low complexity" evidence="6">
    <location>
        <begin position="542"/>
        <end position="551"/>
    </location>
</feature>
<feature type="compositionally biased region" description="Polar residues" evidence="6">
    <location>
        <begin position="184"/>
        <end position="199"/>
    </location>
</feature>
<dbReference type="AlphaFoldDB" id="A0A1X2GPR4"/>
<feature type="region of interest" description="Disordered" evidence="6">
    <location>
        <begin position="85"/>
        <end position="216"/>
    </location>
</feature>
<evidence type="ECO:0000256" key="6">
    <source>
        <dbReference type="SAM" id="MobiDB-lite"/>
    </source>
</evidence>
<reference evidence="7 8" key="1">
    <citation type="submission" date="2016-07" db="EMBL/GenBank/DDBJ databases">
        <title>Pervasive Adenine N6-methylation of Active Genes in Fungi.</title>
        <authorList>
            <consortium name="DOE Joint Genome Institute"/>
            <person name="Mondo S.J."/>
            <person name="Dannebaum R.O."/>
            <person name="Kuo R.C."/>
            <person name="Labutti K."/>
            <person name="Haridas S."/>
            <person name="Kuo A."/>
            <person name="Salamov A."/>
            <person name="Ahrendt S.R."/>
            <person name="Lipzen A."/>
            <person name="Sullivan W."/>
            <person name="Andreopoulos W.B."/>
            <person name="Clum A."/>
            <person name="Lindquist E."/>
            <person name="Daum C."/>
            <person name="Ramamoorthy G.K."/>
            <person name="Gryganskyi A."/>
            <person name="Culley D."/>
            <person name="Magnuson J.K."/>
            <person name="James T.Y."/>
            <person name="O'Malley M.A."/>
            <person name="Stajich J.E."/>
            <person name="Spatafora J.W."/>
            <person name="Visel A."/>
            <person name="Grigoriev I.V."/>
        </authorList>
    </citation>
    <scope>NUCLEOTIDE SEQUENCE [LARGE SCALE GENOMIC DNA]</scope>
    <source>
        <strain evidence="7 8">NRRL 3301</strain>
    </source>
</reference>
<dbReference type="PANTHER" id="PTHR13556">
    <property type="entry name" value="TRANSCRIPTIONAL ADAPTER 3-RELATED"/>
    <property type="match status" value="1"/>
</dbReference>
<protein>
    <recommendedName>
        <fullName evidence="9">Histone acetyltransferases subunit 3-domain-containing protein</fullName>
    </recommendedName>
</protein>